<feature type="transmembrane region" description="Helical" evidence="2">
    <location>
        <begin position="115"/>
        <end position="133"/>
    </location>
</feature>
<dbReference type="PANTHER" id="PTHR40448:SF1">
    <property type="entry name" value="TWO-COMPONENT SENSOR HISTIDINE KINASE"/>
    <property type="match status" value="1"/>
</dbReference>
<name>A0ABS3H7Z7_9ENTE</name>
<dbReference type="InterPro" id="IPR032834">
    <property type="entry name" value="NatK-like_C"/>
</dbReference>
<evidence type="ECO:0000256" key="1">
    <source>
        <dbReference type="SAM" id="Coils"/>
    </source>
</evidence>
<dbReference type="Proteomes" id="UP000664256">
    <property type="component" value="Unassembled WGS sequence"/>
</dbReference>
<feature type="coiled-coil region" evidence="1">
    <location>
        <begin position="223"/>
        <end position="250"/>
    </location>
</feature>
<organism evidence="4 5">
    <name type="scientific">Candidatus Enterococcus myersii</name>
    <dbReference type="NCBI Taxonomy" id="2815322"/>
    <lineage>
        <taxon>Bacteria</taxon>
        <taxon>Bacillati</taxon>
        <taxon>Bacillota</taxon>
        <taxon>Bacilli</taxon>
        <taxon>Lactobacillales</taxon>
        <taxon>Enterococcaceae</taxon>
        <taxon>Enterococcus</taxon>
    </lineage>
</organism>
<feature type="transmembrane region" description="Helical" evidence="2">
    <location>
        <begin position="78"/>
        <end position="103"/>
    </location>
</feature>
<proteinExistence type="predicted"/>
<feature type="transmembrane region" description="Helical" evidence="2">
    <location>
        <begin position="191"/>
        <end position="209"/>
    </location>
</feature>
<evidence type="ECO:0000313" key="5">
    <source>
        <dbReference type="Proteomes" id="UP000664256"/>
    </source>
</evidence>
<dbReference type="EMBL" id="JAFLVT010000008">
    <property type="protein sequence ID" value="MBO0449177.1"/>
    <property type="molecule type" value="Genomic_DNA"/>
</dbReference>
<feature type="domain" description="Sensor histidine kinase NatK-like C-terminal" evidence="3">
    <location>
        <begin position="335"/>
        <end position="436"/>
    </location>
</feature>
<evidence type="ECO:0000313" key="4">
    <source>
        <dbReference type="EMBL" id="MBO0449177.1"/>
    </source>
</evidence>
<feature type="transmembrane region" description="Helical" evidence="2">
    <location>
        <begin position="33"/>
        <end position="66"/>
    </location>
</feature>
<keyword evidence="2" id="KW-1133">Transmembrane helix</keyword>
<dbReference type="SUPFAM" id="SSF55874">
    <property type="entry name" value="ATPase domain of HSP90 chaperone/DNA topoisomerase II/histidine kinase"/>
    <property type="match status" value="1"/>
</dbReference>
<comment type="caution">
    <text evidence="4">The sequence shown here is derived from an EMBL/GenBank/DDBJ whole genome shotgun (WGS) entry which is preliminary data.</text>
</comment>
<keyword evidence="2" id="KW-0472">Membrane</keyword>
<keyword evidence="1" id="KW-0175">Coiled coil</keyword>
<dbReference type="PANTHER" id="PTHR40448">
    <property type="entry name" value="TWO-COMPONENT SENSOR HISTIDINE KINASE"/>
    <property type="match status" value="1"/>
</dbReference>
<gene>
    <name evidence="4" type="ORF">JZO76_06455</name>
</gene>
<accession>A0ABS3H7Z7</accession>
<dbReference type="CDD" id="cd16935">
    <property type="entry name" value="HATPase_AgrC-ComD-like"/>
    <property type="match status" value="1"/>
</dbReference>
<dbReference type="Gene3D" id="3.30.565.10">
    <property type="entry name" value="Histidine kinase-like ATPase, C-terminal domain"/>
    <property type="match status" value="1"/>
</dbReference>
<evidence type="ECO:0000259" key="3">
    <source>
        <dbReference type="Pfam" id="PF14501"/>
    </source>
</evidence>
<feature type="transmembrane region" description="Helical" evidence="2">
    <location>
        <begin position="154"/>
        <end position="171"/>
    </location>
</feature>
<dbReference type="RefSeq" id="WP_206903337.1">
    <property type="nucleotide sequence ID" value="NZ_JAFLVT010000008.1"/>
</dbReference>
<sequence length="443" mass="51230">MIDFLLVLLILIAQLIPTWIIHNQVADDHEKKVGWWIASVLVSLLGGWMFNNYYWFLINFPFFFIYEWKKREHLPYSLIYFISIYSVFIPLLLTNLMTLFLYTVPKVSFVNDSEISWVLWSVIGSVVIHVGIVRIMKIDFSILKSRDPYVRNKIIIPSIVALTFGLFLFLIPYSLERQSPNSNSLHGYTKYIFFVYIFLFISLLLFLSLQAKNFLQREVQMIKEEQYAQLTRYTQEIEQLYQQIRGFRHDFGNILSSLGESISTGEIEQIKQVYEDVLVQANIDLNKSSYGITELSYVSNIAVKSVLSAKLMSAEQKDIHVSLEIKKPIVTFIIETLDYVRILSILLDNAIEAAEQSETKQLKIALFVEHMQLVTVICNSKSEDVTVSVERIFDTGFSTKGIERGTGLSNVREILGKYNRATIDTVIENKEFKQILILREGAT</sequence>
<dbReference type="InterPro" id="IPR036890">
    <property type="entry name" value="HATPase_C_sf"/>
</dbReference>
<evidence type="ECO:0000256" key="2">
    <source>
        <dbReference type="SAM" id="Phobius"/>
    </source>
</evidence>
<dbReference type="Pfam" id="PF14501">
    <property type="entry name" value="HATPase_c_5"/>
    <property type="match status" value="1"/>
</dbReference>
<keyword evidence="5" id="KW-1185">Reference proteome</keyword>
<keyword evidence="2" id="KW-0812">Transmembrane</keyword>
<reference evidence="4 5" key="1">
    <citation type="submission" date="2021-03" db="EMBL/GenBank/DDBJ databases">
        <title>Enterococcal diversity collection.</title>
        <authorList>
            <person name="Gilmore M.S."/>
            <person name="Schwartzman J."/>
            <person name="Van Tyne D."/>
            <person name="Martin M."/>
            <person name="Earl A.M."/>
            <person name="Manson A.L."/>
            <person name="Straub T."/>
            <person name="Salamzade R."/>
            <person name="Saavedra J."/>
            <person name="Lebreton F."/>
            <person name="Prichula J."/>
            <person name="Schaufler K."/>
            <person name="Gaca A."/>
            <person name="Sgardioli B."/>
            <person name="Wagenaar J."/>
            <person name="Strong T."/>
        </authorList>
    </citation>
    <scope>NUCLEOTIDE SEQUENCE [LARGE SCALE GENOMIC DNA]</scope>
    <source>
        <strain evidence="4 5">MJM12</strain>
    </source>
</reference>
<protein>
    <submittedName>
        <fullName evidence="4">GHKL domain-containing protein</fullName>
    </submittedName>
</protein>